<evidence type="ECO:0000256" key="5">
    <source>
        <dbReference type="ARBA" id="ARBA00023204"/>
    </source>
</evidence>
<dbReference type="NCBIfam" id="TIGR00084">
    <property type="entry name" value="ruvA"/>
    <property type="match status" value="1"/>
</dbReference>
<dbReference type="InterPro" id="IPR003583">
    <property type="entry name" value="Hlx-hairpin-Hlx_DNA-bd_motif"/>
</dbReference>
<comment type="function">
    <text evidence="6">The RuvA-RuvB-RuvC complex processes Holliday junction (HJ) DNA during genetic recombination and DNA repair, while the RuvA-RuvB complex plays an important role in the rescue of blocked DNA replication forks via replication fork reversal (RFR). RuvA specifically binds to HJ cruciform DNA, conferring on it an open structure. The RuvB hexamer acts as an ATP-dependent pump, pulling dsDNA into and through the RuvAB complex. HJ branch migration allows RuvC to scan DNA until it finds its consensus sequence, where it cleaves and resolves the cruciform DNA.</text>
</comment>
<evidence type="ECO:0000256" key="1">
    <source>
        <dbReference type="ARBA" id="ARBA00022490"/>
    </source>
</evidence>
<evidence type="ECO:0000313" key="8">
    <source>
        <dbReference type="EMBL" id="ROR81830.1"/>
    </source>
</evidence>
<dbReference type="Proteomes" id="UP000266915">
    <property type="component" value="Unassembled WGS sequence"/>
</dbReference>
<keyword evidence="8" id="KW-0378">Hydrolase</keyword>
<reference evidence="8 9" key="1">
    <citation type="submission" date="2018-11" db="EMBL/GenBank/DDBJ databases">
        <title>Sequencing the genomes of 1000 actinobacteria strains.</title>
        <authorList>
            <person name="Klenk H.-P."/>
        </authorList>
    </citation>
    <scope>NUCLEOTIDE SEQUENCE [LARGE SCALE GENOMIC DNA]</scope>
    <source>
        <strain evidence="8 9">DSM 14012</strain>
    </source>
</reference>
<keyword evidence="8" id="KW-0067">ATP-binding</keyword>
<evidence type="ECO:0000256" key="3">
    <source>
        <dbReference type="ARBA" id="ARBA00023125"/>
    </source>
</evidence>
<dbReference type="HAMAP" id="MF_00031">
    <property type="entry name" value="DNA_HJ_migration_RuvA"/>
    <property type="match status" value="1"/>
</dbReference>
<keyword evidence="4 6" id="KW-0233">DNA recombination</keyword>
<accession>A0A3N2C325</accession>
<keyword evidence="9" id="KW-1185">Reference proteome</keyword>
<dbReference type="Pfam" id="PF07499">
    <property type="entry name" value="RuvA_C"/>
    <property type="match status" value="1"/>
</dbReference>
<dbReference type="Gene3D" id="2.40.50.140">
    <property type="entry name" value="Nucleic acid-binding proteins"/>
    <property type="match status" value="1"/>
</dbReference>
<keyword evidence="8" id="KW-0347">Helicase</keyword>
<comment type="domain">
    <text evidence="6">Has three domains with a flexible linker between the domains II and III and assumes an 'L' shape. Domain III is highly mobile and contacts RuvB.</text>
</comment>
<gene>
    <name evidence="6" type="primary">ruvA</name>
    <name evidence="8" type="ORF">EDD42_1910</name>
</gene>
<dbReference type="Gene3D" id="1.10.8.10">
    <property type="entry name" value="DNA helicase RuvA subunit, C-terminal domain"/>
    <property type="match status" value="1"/>
</dbReference>
<dbReference type="Pfam" id="PF01330">
    <property type="entry name" value="RuvA_N"/>
    <property type="match status" value="1"/>
</dbReference>
<evidence type="ECO:0000256" key="2">
    <source>
        <dbReference type="ARBA" id="ARBA00022763"/>
    </source>
</evidence>
<comment type="subunit">
    <text evidence="6">Homotetramer. Forms an RuvA(8)-RuvB(12)-Holliday junction (HJ) complex. HJ DNA is sandwiched between 2 RuvA tetramers; dsDNA enters through RuvA and exits via RuvB. An RuvB hexamer assembles on each DNA strand where it exits the tetramer. Each RuvB hexamer is contacted by two RuvA subunits (via domain III) on 2 adjacent RuvB subunits; this complex drives branch migration. In the full resolvosome a probable DNA-RuvA(4)-RuvB(12)-RuvC(2) complex forms which resolves the HJ.</text>
</comment>
<dbReference type="AlphaFoldDB" id="A0A3N2C325"/>
<dbReference type="SMART" id="SM00278">
    <property type="entry name" value="HhH1"/>
    <property type="match status" value="2"/>
</dbReference>
<dbReference type="SUPFAM" id="SSF50249">
    <property type="entry name" value="Nucleic acid-binding proteins"/>
    <property type="match status" value="1"/>
</dbReference>
<keyword evidence="1 6" id="KW-0963">Cytoplasm</keyword>
<dbReference type="GO" id="GO:0005524">
    <property type="term" value="F:ATP binding"/>
    <property type="evidence" value="ECO:0007669"/>
    <property type="project" value="InterPro"/>
</dbReference>
<dbReference type="GO" id="GO:0006310">
    <property type="term" value="P:DNA recombination"/>
    <property type="evidence" value="ECO:0007669"/>
    <property type="project" value="UniProtKB-UniRule"/>
</dbReference>
<dbReference type="InterPro" id="IPR010994">
    <property type="entry name" value="RuvA_2-like"/>
</dbReference>
<dbReference type="SUPFAM" id="SSF47781">
    <property type="entry name" value="RuvA domain 2-like"/>
    <property type="match status" value="1"/>
</dbReference>
<name>A0A3N2C325_9MICO</name>
<comment type="similarity">
    <text evidence="6">Belongs to the RuvA family.</text>
</comment>
<dbReference type="Pfam" id="PF14520">
    <property type="entry name" value="HHH_5"/>
    <property type="match status" value="1"/>
</dbReference>
<proteinExistence type="inferred from homology"/>
<dbReference type="GO" id="GO:0005737">
    <property type="term" value="C:cytoplasm"/>
    <property type="evidence" value="ECO:0007669"/>
    <property type="project" value="UniProtKB-SubCell"/>
</dbReference>
<dbReference type="EMBL" id="RKHL01000001">
    <property type="protein sequence ID" value="ROR81830.1"/>
    <property type="molecule type" value="Genomic_DNA"/>
</dbReference>
<comment type="caution">
    <text evidence="8">The sequence shown here is derived from an EMBL/GenBank/DDBJ whole genome shotgun (WGS) entry which is preliminary data.</text>
</comment>
<dbReference type="InterPro" id="IPR012340">
    <property type="entry name" value="NA-bd_OB-fold"/>
</dbReference>
<evidence type="ECO:0000256" key="4">
    <source>
        <dbReference type="ARBA" id="ARBA00023172"/>
    </source>
</evidence>
<feature type="domain" description="Helix-hairpin-helix DNA-binding motif class 1" evidence="7">
    <location>
        <begin position="72"/>
        <end position="91"/>
    </location>
</feature>
<evidence type="ECO:0000259" key="7">
    <source>
        <dbReference type="SMART" id="SM00278"/>
    </source>
</evidence>
<dbReference type="InterPro" id="IPR036267">
    <property type="entry name" value="RuvA_C_sf"/>
</dbReference>
<keyword evidence="3 6" id="KW-0238">DNA-binding</keyword>
<dbReference type="CDD" id="cd14332">
    <property type="entry name" value="UBA_RuvA_C"/>
    <property type="match status" value="1"/>
</dbReference>
<dbReference type="GO" id="GO:0009379">
    <property type="term" value="C:Holliday junction helicase complex"/>
    <property type="evidence" value="ECO:0007669"/>
    <property type="project" value="InterPro"/>
</dbReference>
<sequence>MISSLRGTVLSAVGNLVVIEVGGVGFAVQVTPAHALSLRVGTEALLSTTLIVREDSLSLFGFRSAEELSVFELLVSVTGVGPKSALGVLEALTPEQIAAAISADDDAPFRKVSGIGPKTAKLITVSLAGKLRVTRTTPEAPATTVNAAAIADQVVTALIGLGWPEKTATQAVVEASASASADDLSTVPSLIRLALGRLGPAHAGGRTS</sequence>
<dbReference type="RefSeq" id="WP_064293816.1">
    <property type="nucleotide sequence ID" value="NZ_FXAP01000001.1"/>
</dbReference>
<organism evidence="8 9">
    <name type="scientific">Plantibacter flavus</name>
    <dbReference type="NCBI Taxonomy" id="150123"/>
    <lineage>
        <taxon>Bacteria</taxon>
        <taxon>Bacillati</taxon>
        <taxon>Actinomycetota</taxon>
        <taxon>Actinomycetes</taxon>
        <taxon>Micrococcales</taxon>
        <taxon>Microbacteriaceae</taxon>
        <taxon>Plantibacter</taxon>
    </lineage>
</organism>
<feature type="region of interest" description="Domain III" evidence="6">
    <location>
        <begin position="145"/>
        <end position="208"/>
    </location>
</feature>
<dbReference type="InterPro" id="IPR000085">
    <property type="entry name" value="RuvA"/>
</dbReference>
<protein>
    <recommendedName>
        <fullName evidence="6">Holliday junction branch migration complex subunit RuvA</fullName>
    </recommendedName>
</protein>
<dbReference type="GO" id="GO:0000400">
    <property type="term" value="F:four-way junction DNA binding"/>
    <property type="evidence" value="ECO:0007669"/>
    <property type="project" value="UniProtKB-UniRule"/>
</dbReference>
<keyword evidence="8" id="KW-0547">Nucleotide-binding</keyword>
<dbReference type="GO" id="GO:0048476">
    <property type="term" value="C:Holliday junction resolvase complex"/>
    <property type="evidence" value="ECO:0007669"/>
    <property type="project" value="UniProtKB-UniRule"/>
</dbReference>
<dbReference type="GO" id="GO:0006281">
    <property type="term" value="P:DNA repair"/>
    <property type="evidence" value="ECO:0007669"/>
    <property type="project" value="UniProtKB-UniRule"/>
</dbReference>
<dbReference type="InterPro" id="IPR011114">
    <property type="entry name" value="RuvA_C"/>
</dbReference>
<dbReference type="InterPro" id="IPR013849">
    <property type="entry name" value="DNA_helicase_Holl-junc_RuvA_I"/>
</dbReference>
<feature type="domain" description="Helix-hairpin-helix DNA-binding motif class 1" evidence="7">
    <location>
        <begin position="107"/>
        <end position="126"/>
    </location>
</feature>
<dbReference type="GO" id="GO:0009378">
    <property type="term" value="F:four-way junction helicase activity"/>
    <property type="evidence" value="ECO:0007669"/>
    <property type="project" value="InterPro"/>
</dbReference>
<dbReference type="SUPFAM" id="SSF46929">
    <property type="entry name" value="DNA helicase RuvA subunit, C-terminal domain"/>
    <property type="match status" value="1"/>
</dbReference>
<keyword evidence="5 6" id="KW-0234">DNA repair</keyword>
<evidence type="ECO:0000256" key="6">
    <source>
        <dbReference type="HAMAP-Rule" id="MF_00031"/>
    </source>
</evidence>
<comment type="subcellular location">
    <subcellularLocation>
        <location evidence="6">Cytoplasm</location>
    </subcellularLocation>
</comment>
<keyword evidence="2 6" id="KW-0227">DNA damage</keyword>
<evidence type="ECO:0000313" key="9">
    <source>
        <dbReference type="Proteomes" id="UP000266915"/>
    </source>
</evidence>
<comment type="caution">
    <text evidence="6">Lacks conserved residue(s) required for the propagation of feature annotation.</text>
</comment>
<dbReference type="Gene3D" id="1.10.150.20">
    <property type="entry name" value="5' to 3' exonuclease, C-terminal subdomain"/>
    <property type="match status" value="1"/>
</dbReference>